<gene>
    <name evidence="1" type="ORF">S03H2_45538</name>
</gene>
<accession>X1IRD9</accession>
<reference evidence="1" key="1">
    <citation type="journal article" date="2014" name="Front. Microbiol.">
        <title>High frequency of phylogenetically diverse reductive dehalogenase-homologous genes in deep subseafloor sedimentary metagenomes.</title>
        <authorList>
            <person name="Kawai M."/>
            <person name="Futagami T."/>
            <person name="Toyoda A."/>
            <person name="Takaki Y."/>
            <person name="Nishi S."/>
            <person name="Hori S."/>
            <person name="Arai W."/>
            <person name="Tsubouchi T."/>
            <person name="Morono Y."/>
            <person name="Uchiyama I."/>
            <person name="Ito T."/>
            <person name="Fujiyama A."/>
            <person name="Inagaki F."/>
            <person name="Takami H."/>
        </authorList>
    </citation>
    <scope>NUCLEOTIDE SEQUENCE</scope>
    <source>
        <strain evidence="1">Expedition CK06-06</strain>
    </source>
</reference>
<organism evidence="1">
    <name type="scientific">marine sediment metagenome</name>
    <dbReference type="NCBI Taxonomy" id="412755"/>
    <lineage>
        <taxon>unclassified sequences</taxon>
        <taxon>metagenomes</taxon>
        <taxon>ecological metagenomes</taxon>
    </lineage>
</organism>
<protein>
    <submittedName>
        <fullName evidence="1">Uncharacterized protein</fullName>
    </submittedName>
</protein>
<proteinExistence type="predicted"/>
<name>X1IRD9_9ZZZZ</name>
<feature type="non-terminal residue" evidence="1">
    <location>
        <position position="226"/>
    </location>
</feature>
<dbReference type="EMBL" id="BARU01028541">
    <property type="protein sequence ID" value="GAH71815.1"/>
    <property type="molecule type" value="Genomic_DNA"/>
</dbReference>
<evidence type="ECO:0000313" key="1">
    <source>
        <dbReference type="EMBL" id="GAH71815.1"/>
    </source>
</evidence>
<sequence>MNDLRKKLKIPDDALKVINDFLLDEKNPLINDLLKIVDKYGGIEEINRKAEESSKVENLIEKLKKKKPEYVKDIEWLISQRDNNSFISIADYRKRILGDKASEMAFDEDFAITLELSACQYFPFLMDMVRDAVENQTIVPGRIIRVRYMKEQEEDGDLLAMAAAMQIIGSTWVETLDSKGTAPGPDGMPVNIHLGGPETITGYFGGVGMPNQFPLKWFDEYLYYYT</sequence>
<comment type="caution">
    <text evidence="1">The sequence shown here is derived from an EMBL/GenBank/DDBJ whole genome shotgun (WGS) entry which is preliminary data.</text>
</comment>
<dbReference type="AlphaFoldDB" id="X1IRD9"/>